<feature type="compositionally biased region" description="Polar residues" evidence="2">
    <location>
        <begin position="908"/>
        <end position="918"/>
    </location>
</feature>
<evidence type="ECO:0000256" key="2">
    <source>
        <dbReference type="SAM" id="MobiDB-lite"/>
    </source>
</evidence>
<dbReference type="NCBIfam" id="TIGR01168">
    <property type="entry name" value="YSIRK_signal"/>
    <property type="match status" value="1"/>
</dbReference>
<dbReference type="eggNOG" id="COG0810">
    <property type="taxonomic scope" value="Bacteria"/>
</dbReference>
<dbReference type="Proteomes" id="UP000002939">
    <property type="component" value="Unassembled WGS sequence"/>
</dbReference>
<feature type="domain" description="YSIRK Gram-positive signal peptide" evidence="3">
    <location>
        <begin position="7"/>
        <end position="32"/>
    </location>
</feature>
<name>D0BN69_9LACT</name>
<reference evidence="4" key="1">
    <citation type="submission" date="2009-09" db="EMBL/GenBank/DDBJ databases">
        <authorList>
            <consortium name="The Broad Institute Genome Sequencing Platform"/>
            <person name="Ward D."/>
            <person name="Feldgarden M."/>
            <person name="Earl A."/>
            <person name="Young S.K."/>
            <person name="Zeng Q."/>
            <person name="Koehrsen M."/>
            <person name="Alvarado L."/>
            <person name="Berlin A."/>
            <person name="Bochicchio J."/>
            <person name="Borenstein D."/>
            <person name="Chapman S.B."/>
            <person name="Chen Z."/>
            <person name="Engels R."/>
            <person name="Freedman E."/>
            <person name="Gellesch M."/>
            <person name="Goldberg J."/>
            <person name="Griggs A."/>
            <person name="Gujja S."/>
            <person name="Heilman E."/>
            <person name="Heiman D."/>
            <person name="Hepburn T."/>
            <person name="Howarth C."/>
            <person name="Jen D."/>
            <person name="Larson L."/>
            <person name="Lewis B."/>
            <person name="Mehta T."/>
            <person name="Park D."/>
            <person name="Pearson M."/>
            <person name="Roberts A."/>
            <person name="Saif S."/>
            <person name="Shea T."/>
            <person name="Shenoy N."/>
            <person name="Sisk P."/>
            <person name="Stolte C."/>
            <person name="Sykes S."/>
            <person name="Thomson T."/>
            <person name="Walk T."/>
            <person name="White J."/>
            <person name="Yandava C."/>
            <person name="Sibley C.D."/>
            <person name="Field T.R."/>
            <person name="Grinwis M."/>
            <person name="Eshaghurshan C.S."/>
            <person name="Surette M.G."/>
            <person name="Haas B."/>
            <person name="Nusbaum C."/>
            <person name="Birren B."/>
        </authorList>
    </citation>
    <scope>NUCLEOTIDE SEQUENCE [LARGE SCALE GENOMIC DNA]</scope>
    <source>
        <strain evidence="4">ATCC 700633</strain>
    </source>
</reference>
<dbReference type="NCBIfam" id="TIGR01167">
    <property type="entry name" value="LPXTG_anchor"/>
    <property type="match status" value="1"/>
</dbReference>
<evidence type="ECO:0000259" key="3">
    <source>
        <dbReference type="Pfam" id="PF04650"/>
    </source>
</evidence>
<protein>
    <submittedName>
        <fullName evidence="4">YSIRK family Gram-positive signal peptide</fullName>
    </submittedName>
</protein>
<accession>D0BN69</accession>
<evidence type="ECO:0000313" key="5">
    <source>
        <dbReference type="Proteomes" id="UP000002939"/>
    </source>
</evidence>
<keyword evidence="5" id="KW-1185">Reference proteome</keyword>
<sequence length="956" mass="106906">MKKLVSDKIQKYSLRKYKGIGAASVLLGMMVVGASPVLAEETVNTANETTVTPTKDSVEMETLSNGAGSYTMPKMHVFSGLSYTGADTEDAYKTNHSRNEDRAKYNLDRVEKEHIKKQGEDTFKDSKISYVTKEGEVLKEESDVEISVGDKKTSSSTMNYKIHGLFGKRYEGNVADLNNDVLTKIKEADKVLEKDGKKYHKIDTEVDKHEGTTKETTFNDITVHANPGNLHNEDGSIRYNNIKEGSRIWLVSETDEGKYGKYVLATKPTTANDSWAVETFKQGENDAKDFTKENITTDGGIKEGDTILVVEKNEVALKDSVSTATEQAAYTVGTVFNEKQLEEGLNNLLDERLRDLKDEDVTNPKKEKTWEEIYKDTLINKDAVDNKNRPTYSVHQKFNGYIRENGKFVEYHDVAEYITKLKEKFGENEITVGWKNSRDKVEPKFVGNIEDFKETSNYESEKANVTKFKEAHKAIQYVDQVPTNANFVKNVFEVNVDFKLGDKSTDYYYPSEDNDANQPEKTYLAYRFGYNDEDTRYQYGLGQLYKEYEKDGVLYRIAAPTTYDQHASVSAPIYSEIHYYNLYQPTRAYHVSEELTKVKNIYAKEETETTENKGSVIVKYQLADGTSIKENAAVVKDAVISSTETKYYLDKNNQKVVVGTPISTNNANSYDATTVKLPEILKDGKKYKLVGLKDDSSKEKGNVVAGTTEITYVYKLATAGNVFAKYMLEGTTTEIAEGKVLKQDASIGDEYTSTAPEEGTLIKKDGKSYFYKGHRATSAPEIGTVDENEKTVIYDFVEYFSEKGEPEVQPVLPEGVVSEKGEPEVQPVLPEGVVSEKGEPEVQPALPEGVVSEKGEPEVQPALPEGVVSEKGEPEVRPALPEGNVASPTTSSAEVSERTEQAPEETLVPQQETPQNNNEEIRSNELPKTGQAELLPTWLGFLSLIGGVLVRRKEKK</sequence>
<keyword evidence="1" id="KW-0732">Signal</keyword>
<dbReference type="EMBL" id="ACRF02000003">
    <property type="protein sequence ID" value="EEW92559.1"/>
    <property type="molecule type" value="Genomic_DNA"/>
</dbReference>
<dbReference type="OrthoDB" id="2222836at2"/>
<comment type="caution">
    <text evidence="4">The sequence shown here is derived from an EMBL/GenBank/DDBJ whole genome shotgun (WGS) entry which is preliminary data.</text>
</comment>
<organism evidence="4 5">
    <name type="scientific">Granulicatella elegans ATCC 700633</name>
    <dbReference type="NCBI Taxonomy" id="626369"/>
    <lineage>
        <taxon>Bacteria</taxon>
        <taxon>Bacillati</taxon>
        <taxon>Bacillota</taxon>
        <taxon>Bacilli</taxon>
        <taxon>Lactobacillales</taxon>
        <taxon>Carnobacteriaceae</taxon>
        <taxon>Granulicatella</taxon>
    </lineage>
</organism>
<evidence type="ECO:0000313" key="4">
    <source>
        <dbReference type="EMBL" id="EEW92559.1"/>
    </source>
</evidence>
<proteinExistence type="predicted"/>
<reference evidence="4" key="2">
    <citation type="submission" date="2011-10" db="EMBL/GenBank/DDBJ databases">
        <title>The Genome Sequence of Granulicatella elegans ATCC 700633.</title>
        <authorList>
            <consortium name="The Broad Institute Genome Sequencing Platform"/>
            <consortium name="The Broad Institute Genome Sequencing Center for Infectious Disease"/>
            <person name="Earl A."/>
            <person name="Ward D."/>
            <person name="Feldgarden M."/>
            <person name="Gevers D."/>
            <person name="Sibley C.D."/>
            <person name="Field T.R."/>
            <person name="Grinwis M."/>
            <person name="Eshaghurshan C.S."/>
            <person name="Surette M.G."/>
            <person name="Young S.K."/>
            <person name="Zeng Q."/>
            <person name="Gargeya S."/>
            <person name="Fitzgerald M."/>
            <person name="Haas B."/>
            <person name="Abouelleil A."/>
            <person name="Alvarado L."/>
            <person name="Arachchi H.M."/>
            <person name="Berlin A."/>
            <person name="Brown A."/>
            <person name="Chapman S.B."/>
            <person name="Chen Z."/>
            <person name="Dunbar C."/>
            <person name="Freedman E."/>
            <person name="Gearin G."/>
            <person name="Goldberg J."/>
            <person name="Griggs A."/>
            <person name="Gujja S."/>
            <person name="Heiman D."/>
            <person name="Howarth C."/>
            <person name="Larson L."/>
            <person name="Lui A."/>
            <person name="MacDonald P.J.P."/>
            <person name="Montmayeur A."/>
            <person name="Murphy C."/>
            <person name="Neiman D."/>
            <person name="Pearson M."/>
            <person name="Priest M."/>
            <person name="Roberts A."/>
            <person name="Saif S."/>
            <person name="Shea T."/>
            <person name="Shenoy N."/>
            <person name="Sisk P."/>
            <person name="Stolte C."/>
            <person name="Sykes S."/>
            <person name="Wortman J."/>
            <person name="Nusbaum C."/>
            <person name="Birren B."/>
        </authorList>
    </citation>
    <scope>NUCLEOTIDE SEQUENCE [LARGE SCALE GENOMIC DNA]</scope>
    <source>
        <strain evidence="4">ATCC 700633</strain>
    </source>
</reference>
<dbReference type="InterPro" id="IPR005877">
    <property type="entry name" value="YSIRK_signal_dom"/>
</dbReference>
<dbReference type="RefSeq" id="WP_006703680.1">
    <property type="nucleotide sequence ID" value="NZ_KI391971.1"/>
</dbReference>
<dbReference type="HOGENOM" id="CLU_308551_0_0_9"/>
<feature type="region of interest" description="Disordered" evidence="2">
    <location>
        <begin position="848"/>
        <end position="928"/>
    </location>
</feature>
<gene>
    <name evidence="4" type="ORF">HMPREF0446_01404</name>
</gene>
<dbReference type="AlphaFoldDB" id="D0BN69"/>
<dbReference type="Pfam" id="PF04650">
    <property type="entry name" value="YSIRK_signal"/>
    <property type="match status" value="1"/>
</dbReference>
<evidence type="ECO:0000256" key="1">
    <source>
        <dbReference type="ARBA" id="ARBA00022729"/>
    </source>
</evidence>